<evidence type="ECO:0000256" key="1">
    <source>
        <dbReference type="SAM" id="MobiDB-lite"/>
    </source>
</evidence>
<dbReference type="Proteomes" id="UP000186218">
    <property type="component" value="Unassembled WGS sequence"/>
</dbReference>
<evidence type="ECO:0000313" key="2">
    <source>
        <dbReference type="EMBL" id="SIR88211.1"/>
    </source>
</evidence>
<feature type="compositionally biased region" description="Low complexity" evidence="1">
    <location>
        <begin position="13"/>
        <end position="34"/>
    </location>
</feature>
<dbReference type="EMBL" id="FTNT01000003">
    <property type="protein sequence ID" value="SIR88211.1"/>
    <property type="molecule type" value="Genomic_DNA"/>
</dbReference>
<proteinExistence type="predicted"/>
<accession>A0A1N7EJE7</accession>
<name>A0A1N7EJE7_9NOCA</name>
<gene>
    <name evidence="2" type="ORF">SAMN05445060_1374</name>
</gene>
<evidence type="ECO:0000313" key="3">
    <source>
        <dbReference type="Proteomes" id="UP000186218"/>
    </source>
</evidence>
<keyword evidence="3" id="KW-1185">Reference proteome</keyword>
<feature type="region of interest" description="Disordered" evidence="1">
    <location>
        <begin position="1"/>
        <end position="40"/>
    </location>
</feature>
<dbReference type="STRING" id="1344003.SAMN05445060_1374"/>
<protein>
    <submittedName>
        <fullName evidence="2">Uncharacterized protein</fullName>
    </submittedName>
</protein>
<dbReference type="AlphaFoldDB" id="A0A1N7EJE7"/>
<reference evidence="2 3" key="1">
    <citation type="submission" date="2017-01" db="EMBL/GenBank/DDBJ databases">
        <authorList>
            <person name="Mah S.A."/>
            <person name="Swanson W.J."/>
            <person name="Moy G.W."/>
            <person name="Vacquier V.D."/>
        </authorList>
    </citation>
    <scope>NUCLEOTIDE SEQUENCE [LARGE SCALE GENOMIC DNA]</scope>
    <source>
        <strain evidence="2 3">CPCC 203464</strain>
    </source>
</reference>
<organism evidence="2 3">
    <name type="scientific">Williamsia sterculiae</name>
    <dbReference type="NCBI Taxonomy" id="1344003"/>
    <lineage>
        <taxon>Bacteria</taxon>
        <taxon>Bacillati</taxon>
        <taxon>Actinomycetota</taxon>
        <taxon>Actinomycetes</taxon>
        <taxon>Mycobacteriales</taxon>
        <taxon>Nocardiaceae</taxon>
        <taxon>Williamsia</taxon>
    </lineage>
</organism>
<sequence length="133" mass="13598">MLSGMTHSDDAAADAGDTAQTGDAQAAPDNQPADSVRVPPQTVKAINGYLSRHGGMATAVIQPIGASGVRITLVAGDGGILGDQVVDDVATAEAVVARVPDLEVGEWDRELTSVATPAPGHWTKMAGWVARTR</sequence>